<evidence type="ECO:0000256" key="1">
    <source>
        <dbReference type="SAM" id="MobiDB-lite"/>
    </source>
</evidence>
<evidence type="ECO:0000313" key="2">
    <source>
        <dbReference type="EMBL" id="TES46698.1"/>
    </source>
</evidence>
<dbReference type="EMBL" id="SNUX01000004">
    <property type="protein sequence ID" value="TES46698.1"/>
    <property type="molecule type" value="Genomic_DNA"/>
</dbReference>
<accession>A0A4Y7WG25</accession>
<dbReference type="AlphaFoldDB" id="A0A4Y7WG25"/>
<comment type="caution">
    <text evidence="2">The sequence shown here is derived from an EMBL/GenBank/DDBJ whole genome shotgun (WGS) entry which is preliminary data.</text>
</comment>
<sequence>MIKNTKKNQDSRIIIWGWAALEADFYRFYRIHLTQEGFENRLSWRRFLVFVRGLPEDSAFQRFLQDKKNRSMAEWDQDKMNEESKKWKGGI</sequence>
<gene>
    <name evidence="2" type="ORF">E2L03_18625</name>
</gene>
<evidence type="ECO:0000313" key="3">
    <source>
        <dbReference type="Proteomes" id="UP000298210"/>
    </source>
</evidence>
<reference evidence="2 3" key="1">
    <citation type="submission" date="2019-03" db="EMBL/GenBank/DDBJ databases">
        <authorList>
            <person name="Liu G."/>
        </authorList>
    </citation>
    <scope>NUCLEOTIDE SEQUENCE [LARGE SCALE GENOMIC DNA]</scope>
    <source>
        <strain evidence="2 3">DSM 19099</strain>
    </source>
</reference>
<protein>
    <submittedName>
        <fullName evidence="2">Uncharacterized protein</fullName>
    </submittedName>
</protein>
<organism evidence="2 3">
    <name type="scientific">Shouchella lehensis</name>
    <dbReference type="NCBI Taxonomy" id="300825"/>
    <lineage>
        <taxon>Bacteria</taxon>
        <taxon>Bacillati</taxon>
        <taxon>Bacillota</taxon>
        <taxon>Bacilli</taxon>
        <taxon>Bacillales</taxon>
        <taxon>Bacillaceae</taxon>
        <taxon>Shouchella</taxon>
    </lineage>
</organism>
<proteinExistence type="predicted"/>
<feature type="region of interest" description="Disordered" evidence="1">
    <location>
        <begin position="70"/>
        <end position="91"/>
    </location>
</feature>
<name>A0A4Y7WG25_9BACI</name>
<dbReference type="Proteomes" id="UP000298210">
    <property type="component" value="Unassembled WGS sequence"/>
</dbReference>